<reference evidence="2" key="2">
    <citation type="journal article" date="2015" name="Data Brief">
        <title>Shoot transcriptome of the giant reed, Arundo donax.</title>
        <authorList>
            <person name="Barrero R.A."/>
            <person name="Guerrero F.D."/>
            <person name="Moolhuijzen P."/>
            <person name="Goolsby J.A."/>
            <person name="Tidwell J."/>
            <person name="Bellgard S.E."/>
            <person name="Bellgard M.I."/>
        </authorList>
    </citation>
    <scope>NUCLEOTIDE SEQUENCE</scope>
    <source>
        <tissue evidence="2">Shoot tissue taken approximately 20 cm above the soil surface</tissue>
    </source>
</reference>
<reference evidence="2" key="1">
    <citation type="submission" date="2014-09" db="EMBL/GenBank/DDBJ databases">
        <authorList>
            <person name="Magalhaes I.L.F."/>
            <person name="Oliveira U."/>
            <person name="Santos F.R."/>
            <person name="Vidigal T.H.D.A."/>
            <person name="Brescovit A.D."/>
            <person name="Santos A.J."/>
        </authorList>
    </citation>
    <scope>NUCLEOTIDE SEQUENCE</scope>
    <source>
        <tissue evidence="2">Shoot tissue taken approximately 20 cm above the soil surface</tissue>
    </source>
</reference>
<feature type="chain" id="PRO_5002046566" evidence="1">
    <location>
        <begin position="21"/>
        <end position="62"/>
    </location>
</feature>
<name>A0A0A9DPN0_ARUDO</name>
<evidence type="ECO:0000313" key="2">
    <source>
        <dbReference type="EMBL" id="JAD88613.1"/>
    </source>
</evidence>
<dbReference type="AlphaFoldDB" id="A0A0A9DPN0"/>
<proteinExistence type="predicted"/>
<protein>
    <submittedName>
        <fullName evidence="2">Uncharacterized protein</fullName>
    </submittedName>
</protein>
<feature type="signal peptide" evidence="1">
    <location>
        <begin position="1"/>
        <end position="20"/>
    </location>
</feature>
<accession>A0A0A9DPN0</accession>
<dbReference type="EMBL" id="GBRH01209282">
    <property type="protein sequence ID" value="JAD88613.1"/>
    <property type="molecule type" value="Transcribed_RNA"/>
</dbReference>
<sequence length="62" mass="7045">MKWLSRNFILLFSICKHVHIAQNCTLWLLVELMFMHISVSAKDEVVGQMKSAQVGSPSSKLI</sequence>
<keyword evidence="1" id="KW-0732">Signal</keyword>
<organism evidence="2">
    <name type="scientific">Arundo donax</name>
    <name type="common">Giant reed</name>
    <name type="synonym">Donax arundinaceus</name>
    <dbReference type="NCBI Taxonomy" id="35708"/>
    <lineage>
        <taxon>Eukaryota</taxon>
        <taxon>Viridiplantae</taxon>
        <taxon>Streptophyta</taxon>
        <taxon>Embryophyta</taxon>
        <taxon>Tracheophyta</taxon>
        <taxon>Spermatophyta</taxon>
        <taxon>Magnoliopsida</taxon>
        <taxon>Liliopsida</taxon>
        <taxon>Poales</taxon>
        <taxon>Poaceae</taxon>
        <taxon>PACMAD clade</taxon>
        <taxon>Arundinoideae</taxon>
        <taxon>Arundineae</taxon>
        <taxon>Arundo</taxon>
    </lineage>
</organism>
<evidence type="ECO:0000256" key="1">
    <source>
        <dbReference type="SAM" id="SignalP"/>
    </source>
</evidence>